<name>F0SUL0_SYNGF</name>
<dbReference type="AlphaFoldDB" id="F0SUL0"/>
<dbReference type="PANTHER" id="PTHR43673:SF10">
    <property type="entry name" value="NADH DEHYDROGENASE_NAD(P)H NITROREDUCTASE XCC3605-RELATED"/>
    <property type="match status" value="1"/>
</dbReference>
<dbReference type="STRING" id="645991.Sgly_1185"/>
<evidence type="ECO:0000256" key="4">
    <source>
        <dbReference type="ARBA" id="ARBA00023004"/>
    </source>
</evidence>
<dbReference type="OrthoDB" id="368873at2"/>
<dbReference type="GO" id="GO:0046872">
    <property type="term" value="F:metal ion binding"/>
    <property type="evidence" value="ECO:0007669"/>
    <property type="project" value="UniProtKB-KW"/>
</dbReference>
<dbReference type="HOGENOM" id="CLU_070764_2_0_9"/>
<accession>F0SUL0</accession>
<dbReference type="eggNOG" id="COG0778">
    <property type="taxonomic scope" value="Bacteria"/>
</dbReference>
<keyword evidence="8" id="KW-1185">Reference proteome</keyword>
<dbReference type="CDD" id="cd02143">
    <property type="entry name" value="nitroreductase_FeS-like"/>
    <property type="match status" value="1"/>
</dbReference>
<protein>
    <submittedName>
        <fullName evidence="7">Nitroreductase</fullName>
    </submittedName>
</protein>
<keyword evidence="3" id="KW-0560">Oxidoreductase</keyword>
<keyword evidence="2" id="KW-0479">Metal-binding</keyword>
<sequence length="276" mass="30168">MAAENLIQVNQEQCIKCGLCVKVCRGTLGMGGHGPEVVDDFCIACGHCVAVCPNGALDHRLAPLEKQVLIEKASMPDANTAVRFLRSRRSVRSFQKKRVPRETICELLDIARFAPTACNSQGVSYLVVDDPATLKAIAAAVADWAEDDLRHGALGKSPWSKNTVNTIRGYRENGKDTILRDAPCVIIATAQKERFALGRDNTHFALAYAQLYAPALGLGTCWSGLFEYCAAAGYEPLLQLLQLPENKSVTGALLVGYLAYTFKRLVDREPLQVSWQ</sequence>
<dbReference type="GO" id="GO:0051536">
    <property type="term" value="F:iron-sulfur cluster binding"/>
    <property type="evidence" value="ECO:0007669"/>
    <property type="project" value="UniProtKB-KW"/>
</dbReference>
<dbReference type="InterPro" id="IPR017896">
    <property type="entry name" value="4Fe4S_Fe-S-bd"/>
</dbReference>
<dbReference type="Gene3D" id="3.40.109.10">
    <property type="entry name" value="NADH Oxidase"/>
    <property type="match status" value="1"/>
</dbReference>
<dbReference type="SUPFAM" id="SSF55469">
    <property type="entry name" value="FMN-dependent nitroreductase-like"/>
    <property type="match status" value="1"/>
</dbReference>
<dbReference type="Pfam" id="PF13237">
    <property type="entry name" value="Fer4_10"/>
    <property type="match status" value="1"/>
</dbReference>
<reference evidence="8" key="2">
    <citation type="submission" date="2011-02" db="EMBL/GenBank/DDBJ databases">
        <title>The complete genome of Syntrophobotulus glycolicus DSM 8271.</title>
        <authorList>
            <person name="Lucas S."/>
            <person name="Copeland A."/>
            <person name="Lapidus A."/>
            <person name="Bruce D."/>
            <person name="Goodwin L."/>
            <person name="Pitluck S."/>
            <person name="Kyrpides N."/>
            <person name="Mavromatis K."/>
            <person name="Pagani I."/>
            <person name="Ivanova N."/>
            <person name="Mikhailova N."/>
            <person name="Chertkov O."/>
            <person name="Held B."/>
            <person name="Detter J.C."/>
            <person name="Tapia R."/>
            <person name="Han C."/>
            <person name="Land M."/>
            <person name="Hauser L."/>
            <person name="Markowitz V."/>
            <person name="Cheng J.-F."/>
            <person name="Hugenholtz P."/>
            <person name="Woyke T."/>
            <person name="Wu D."/>
            <person name="Spring S."/>
            <person name="Schroeder M."/>
            <person name="Brambilla E."/>
            <person name="Klenk H.-P."/>
            <person name="Eisen J.A."/>
        </authorList>
    </citation>
    <scope>NUCLEOTIDE SEQUENCE [LARGE SCALE GENOMIC DNA]</scope>
    <source>
        <strain evidence="8">DSM 8271 / FlGlyR</strain>
    </source>
</reference>
<dbReference type="PROSITE" id="PS00198">
    <property type="entry name" value="4FE4S_FER_1"/>
    <property type="match status" value="1"/>
</dbReference>
<keyword evidence="5" id="KW-0411">Iron-sulfur</keyword>
<dbReference type="SUPFAM" id="SSF54862">
    <property type="entry name" value="4Fe-4S ferredoxins"/>
    <property type="match status" value="1"/>
</dbReference>
<organism evidence="7 8">
    <name type="scientific">Syntrophobotulus glycolicus (strain DSM 8271 / FlGlyR)</name>
    <dbReference type="NCBI Taxonomy" id="645991"/>
    <lineage>
        <taxon>Bacteria</taxon>
        <taxon>Bacillati</taxon>
        <taxon>Bacillota</taxon>
        <taxon>Clostridia</taxon>
        <taxon>Eubacteriales</taxon>
        <taxon>Desulfitobacteriaceae</taxon>
        <taxon>Syntrophobotulus</taxon>
    </lineage>
</organism>
<dbReference type="PANTHER" id="PTHR43673">
    <property type="entry name" value="NAD(P)H NITROREDUCTASE YDGI-RELATED"/>
    <property type="match status" value="1"/>
</dbReference>
<evidence type="ECO:0000259" key="6">
    <source>
        <dbReference type="PROSITE" id="PS51379"/>
    </source>
</evidence>
<dbReference type="RefSeq" id="WP_013624373.1">
    <property type="nucleotide sequence ID" value="NC_015172.1"/>
</dbReference>
<feature type="domain" description="4Fe-4S ferredoxin-type" evidence="6">
    <location>
        <begin position="5"/>
        <end position="24"/>
    </location>
</feature>
<dbReference type="eggNOG" id="COG1148">
    <property type="taxonomic scope" value="Bacteria"/>
</dbReference>
<evidence type="ECO:0000256" key="1">
    <source>
        <dbReference type="ARBA" id="ARBA00007118"/>
    </source>
</evidence>
<keyword evidence="4" id="KW-0408">Iron</keyword>
<evidence type="ECO:0000313" key="7">
    <source>
        <dbReference type="EMBL" id="ADY55503.1"/>
    </source>
</evidence>
<gene>
    <name evidence="7" type="ordered locus">Sgly_1185</name>
</gene>
<dbReference type="EMBL" id="CP002547">
    <property type="protein sequence ID" value="ADY55503.1"/>
    <property type="molecule type" value="Genomic_DNA"/>
</dbReference>
<dbReference type="KEGG" id="sgy:Sgly_1185"/>
<dbReference type="Gene3D" id="3.30.70.20">
    <property type="match status" value="1"/>
</dbReference>
<dbReference type="InterPro" id="IPR017900">
    <property type="entry name" value="4Fe4S_Fe_S_CS"/>
</dbReference>
<dbReference type="Pfam" id="PF00881">
    <property type="entry name" value="Nitroreductase"/>
    <property type="match status" value="1"/>
</dbReference>
<evidence type="ECO:0000256" key="2">
    <source>
        <dbReference type="ARBA" id="ARBA00022723"/>
    </source>
</evidence>
<proteinExistence type="inferred from homology"/>
<feature type="domain" description="4Fe-4S ferredoxin-type" evidence="6">
    <location>
        <begin position="33"/>
        <end position="62"/>
    </location>
</feature>
<evidence type="ECO:0000256" key="5">
    <source>
        <dbReference type="ARBA" id="ARBA00023014"/>
    </source>
</evidence>
<evidence type="ECO:0000313" key="8">
    <source>
        <dbReference type="Proteomes" id="UP000007488"/>
    </source>
</evidence>
<dbReference type="PROSITE" id="PS51379">
    <property type="entry name" value="4FE4S_FER_2"/>
    <property type="match status" value="2"/>
</dbReference>
<evidence type="ECO:0000256" key="3">
    <source>
        <dbReference type="ARBA" id="ARBA00023002"/>
    </source>
</evidence>
<dbReference type="GO" id="GO:0016491">
    <property type="term" value="F:oxidoreductase activity"/>
    <property type="evidence" value="ECO:0007669"/>
    <property type="project" value="UniProtKB-KW"/>
</dbReference>
<comment type="similarity">
    <text evidence="1">Belongs to the nitroreductase family.</text>
</comment>
<reference evidence="7 8" key="1">
    <citation type="journal article" date="2011" name="Stand. Genomic Sci.">
        <title>Complete genome sequence of Syntrophobotulus glycolicus type strain (FlGlyR).</title>
        <authorList>
            <person name="Han C."/>
            <person name="Mwirichia R."/>
            <person name="Chertkov O."/>
            <person name="Held B."/>
            <person name="Lapidus A."/>
            <person name="Nolan M."/>
            <person name="Lucas S."/>
            <person name="Hammon N."/>
            <person name="Deshpande S."/>
            <person name="Cheng J.F."/>
            <person name="Tapia R."/>
            <person name="Goodwin L."/>
            <person name="Pitluck S."/>
            <person name="Huntemann M."/>
            <person name="Liolios K."/>
            <person name="Ivanova N."/>
            <person name="Pagani I."/>
            <person name="Mavromatis K."/>
            <person name="Ovchinikova G."/>
            <person name="Pati A."/>
            <person name="Chen A."/>
            <person name="Palaniappan K."/>
            <person name="Land M."/>
            <person name="Hauser L."/>
            <person name="Brambilla E.M."/>
            <person name="Rohde M."/>
            <person name="Spring S."/>
            <person name="Sikorski J."/>
            <person name="Goker M."/>
            <person name="Woyke T."/>
            <person name="Bristow J."/>
            <person name="Eisen J.A."/>
            <person name="Markowitz V."/>
            <person name="Hugenholtz P."/>
            <person name="Kyrpides N.C."/>
            <person name="Klenk H.P."/>
            <person name="Detter J.C."/>
        </authorList>
    </citation>
    <scope>NUCLEOTIDE SEQUENCE [LARGE SCALE GENOMIC DNA]</scope>
    <source>
        <strain evidence="8">DSM 8271 / FlGlyR</strain>
    </source>
</reference>
<dbReference type="InterPro" id="IPR029479">
    <property type="entry name" value="Nitroreductase"/>
</dbReference>
<dbReference type="InterPro" id="IPR000415">
    <property type="entry name" value="Nitroreductase-like"/>
</dbReference>
<dbReference type="Proteomes" id="UP000007488">
    <property type="component" value="Chromosome"/>
</dbReference>